<dbReference type="GO" id="GO:0009279">
    <property type="term" value="C:cell outer membrane"/>
    <property type="evidence" value="ECO:0007669"/>
    <property type="project" value="UniProtKB-SubCell"/>
</dbReference>
<evidence type="ECO:0000256" key="1">
    <source>
        <dbReference type="ARBA" id="ARBA00004442"/>
    </source>
</evidence>
<feature type="signal peptide" evidence="6">
    <location>
        <begin position="1"/>
        <end position="30"/>
    </location>
</feature>
<evidence type="ECO:0000313" key="7">
    <source>
        <dbReference type="EMBL" id="QDL36019.1"/>
    </source>
</evidence>
<evidence type="ECO:0000256" key="5">
    <source>
        <dbReference type="ARBA" id="ARBA00023237"/>
    </source>
</evidence>
<dbReference type="InterPro" id="IPR010583">
    <property type="entry name" value="MipA"/>
</dbReference>
<dbReference type="KEGG" id="rhf:EUB48_00945"/>
<dbReference type="Proteomes" id="UP000316798">
    <property type="component" value="Chromosome"/>
</dbReference>
<keyword evidence="4" id="KW-0472">Membrane</keyword>
<dbReference type="PANTHER" id="PTHR38776:SF1">
    <property type="entry name" value="MLTA-INTERACTING PROTEIN-RELATED"/>
    <property type="match status" value="1"/>
</dbReference>
<dbReference type="PANTHER" id="PTHR38776">
    <property type="entry name" value="MLTA-INTERACTING PROTEIN-RELATED"/>
    <property type="match status" value="1"/>
</dbReference>
<keyword evidence="8" id="KW-1185">Reference proteome</keyword>
<comment type="subcellular location">
    <subcellularLocation>
        <location evidence="1">Cell outer membrane</location>
    </subcellularLocation>
</comment>
<name>A0A515D6I5_9BURK</name>
<protein>
    <submittedName>
        <fullName evidence="7">MipA/OmpV family protein</fullName>
    </submittedName>
</protein>
<evidence type="ECO:0000256" key="4">
    <source>
        <dbReference type="ARBA" id="ARBA00023136"/>
    </source>
</evidence>
<sequence length="463" mass="50337">MTISRSDRWRGVRRAVAGALGLLLATAACANTDPLSDLLTIPGSAGLGAMTRMERSPYVGGGTRYDLLPLYLYEGDRLFLHASRGGFKVFKNETQRVDIFLDRRFDGFPADRIPPSLAGMAPRVPSVDLGMSWRYRQPWGTVQAELLHDVEDASSGSELRLAYAFDWRSGRLALRPSVTLSARDAKLNNYYYGVAPAEAMPGRPAYAPGAGIDTSMALYGSYDLSERWRLLGGVSVTRLSRAVRASPIVRQGVYPAVFVGAAYDFGSREKAWEGTRSPTYVKVLHGAAAADGCHLIRIMTLQCASIDNVHPTSETGVQVGKPFIEKLGGWPLDFVGYVGLLRHNDSGLQPNGWQADVFMKAYYYGFPWSARVRTRLGFGAGVSVAQHVPYAEASSLAATSRVLNYLEPTIDVSVGDLIGSRALKDTYLGFGVSHRSGIFGSSSLLGNVNGGSNYLYTYLEMVL</sequence>
<dbReference type="OrthoDB" id="8562138at2"/>
<feature type="chain" id="PRO_5022115367" evidence="6">
    <location>
        <begin position="31"/>
        <end position="463"/>
    </location>
</feature>
<evidence type="ECO:0000256" key="3">
    <source>
        <dbReference type="ARBA" id="ARBA00022729"/>
    </source>
</evidence>
<keyword evidence="5" id="KW-0998">Cell outer membrane</keyword>
<evidence type="ECO:0000313" key="8">
    <source>
        <dbReference type="Proteomes" id="UP000316798"/>
    </source>
</evidence>
<organism evidence="7 8">
    <name type="scientific">Rhodoferax sediminis</name>
    <dbReference type="NCBI Taxonomy" id="2509614"/>
    <lineage>
        <taxon>Bacteria</taxon>
        <taxon>Pseudomonadati</taxon>
        <taxon>Pseudomonadota</taxon>
        <taxon>Betaproteobacteria</taxon>
        <taxon>Burkholderiales</taxon>
        <taxon>Comamonadaceae</taxon>
        <taxon>Rhodoferax</taxon>
    </lineage>
</organism>
<evidence type="ECO:0000256" key="6">
    <source>
        <dbReference type="SAM" id="SignalP"/>
    </source>
</evidence>
<reference evidence="7 8" key="1">
    <citation type="submission" date="2019-01" db="EMBL/GenBank/DDBJ databases">
        <title>Genomic insights into a novel species Rhodoferax sp.</title>
        <authorList>
            <person name="Jin L."/>
        </authorList>
    </citation>
    <scope>NUCLEOTIDE SEQUENCE [LARGE SCALE GENOMIC DNA]</scope>
    <source>
        <strain evidence="7 8">CHu59-6-5</strain>
    </source>
</reference>
<keyword evidence="3 6" id="KW-0732">Signal</keyword>
<comment type="similarity">
    <text evidence="2">Belongs to the MipA/OmpV family.</text>
</comment>
<dbReference type="EMBL" id="CP035503">
    <property type="protein sequence ID" value="QDL36019.1"/>
    <property type="molecule type" value="Genomic_DNA"/>
</dbReference>
<dbReference type="PROSITE" id="PS51257">
    <property type="entry name" value="PROKAR_LIPOPROTEIN"/>
    <property type="match status" value="1"/>
</dbReference>
<evidence type="ECO:0000256" key="2">
    <source>
        <dbReference type="ARBA" id="ARBA00005722"/>
    </source>
</evidence>
<dbReference type="RefSeq" id="WP_142817116.1">
    <property type="nucleotide sequence ID" value="NZ_CP035503.1"/>
</dbReference>
<gene>
    <name evidence="7" type="ORF">EUB48_00945</name>
</gene>
<dbReference type="Pfam" id="PF06629">
    <property type="entry name" value="MipA"/>
    <property type="match status" value="1"/>
</dbReference>
<proteinExistence type="inferred from homology"/>
<accession>A0A515D6I5</accession>
<dbReference type="AlphaFoldDB" id="A0A515D6I5"/>